<evidence type="ECO:0000256" key="22">
    <source>
        <dbReference type="RuleBase" id="RU003833"/>
    </source>
</evidence>
<evidence type="ECO:0000256" key="11">
    <source>
        <dbReference type="ARBA" id="ARBA00022837"/>
    </source>
</evidence>
<keyword evidence="25" id="KW-1185">Reference proteome</keyword>
<evidence type="ECO:0000256" key="15">
    <source>
        <dbReference type="ARBA" id="ARBA00023136"/>
    </source>
</evidence>
<evidence type="ECO:0000256" key="4">
    <source>
        <dbReference type="ARBA" id="ARBA00009283"/>
    </source>
</evidence>
<comment type="subcellular location">
    <subcellularLocation>
        <location evidence="3">Cell membrane</location>
        <topology evidence="3">Multi-pass membrane protein</topology>
    </subcellularLocation>
</comment>
<evidence type="ECO:0000256" key="6">
    <source>
        <dbReference type="ARBA" id="ARBA00022475"/>
    </source>
</evidence>
<dbReference type="PROSITE" id="PS51257">
    <property type="entry name" value="PROKAR_LIPOPROTEIN"/>
    <property type="match status" value="1"/>
</dbReference>
<dbReference type="FunFam" id="3.30.420.40:FF:000068">
    <property type="entry name" value="Ectonucleoside triphosphate diphosphohydrolase 1"/>
    <property type="match status" value="1"/>
</dbReference>
<protein>
    <recommendedName>
        <fullName evidence="18">Ectonucleoside triphosphate diphosphohydrolase 8</fullName>
        <ecNumber evidence="5">3.6.1.5</ecNumber>
    </recommendedName>
</protein>
<dbReference type="FunFam" id="3.30.420.150:FF:000002">
    <property type="entry name" value="Ectonucleoside triphosphate diphosphohydrolase 1"/>
    <property type="match status" value="1"/>
</dbReference>
<evidence type="ECO:0000256" key="1">
    <source>
        <dbReference type="ARBA" id="ARBA00001913"/>
    </source>
</evidence>
<feature type="transmembrane region" description="Helical" evidence="23">
    <location>
        <begin position="471"/>
        <end position="495"/>
    </location>
</feature>
<feature type="active site" description="Proton acceptor" evidence="20">
    <location>
        <position position="169"/>
    </location>
</feature>
<evidence type="ECO:0000256" key="3">
    <source>
        <dbReference type="ARBA" id="ARBA00004651"/>
    </source>
</evidence>
<keyword evidence="10 22" id="KW-0378">Hydrolase</keyword>
<dbReference type="GO" id="GO:0004382">
    <property type="term" value="F:GDP phosphatase activity"/>
    <property type="evidence" value="ECO:0007669"/>
    <property type="project" value="TreeGrafter"/>
</dbReference>
<gene>
    <name evidence="24" type="ORF">AGOR_G00050660</name>
</gene>
<dbReference type="PANTHER" id="PTHR11782">
    <property type="entry name" value="ADENOSINE/GUANOSINE DIPHOSPHATASE"/>
    <property type="match status" value="1"/>
</dbReference>
<evidence type="ECO:0000256" key="8">
    <source>
        <dbReference type="ARBA" id="ARBA00022723"/>
    </source>
</evidence>
<keyword evidence="16" id="KW-1015">Disulfide bond</keyword>
<evidence type="ECO:0000256" key="2">
    <source>
        <dbReference type="ARBA" id="ARBA00001946"/>
    </source>
</evidence>
<keyword evidence="13" id="KW-0460">Magnesium</keyword>
<keyword evidence="7 23" id="KW-0812">Transmembrane</keyword>
<keyword evidence="14 23" id="KW-1133">Transmembrane helix</keyword>
<dbReference type="Proteomes" id="UP000829720">
    <property type="component" value="Unassembled WGS sequence"/>
</dbReference>
<comment type="similarity">
    <text evidence="4 22">Belongs to the GDA1/CD39 NTPase family.</text>
</comment>
<proteinExistence type="inferred from homology"/>
<evidence type="ECO:0000256" key="5">
    <source>
        <dbReference type="ARBA" id="ARBA00012148"/>
    </source>
</evidence>
<dbReference type="AlphaFoldDB" id="A0A8T3DSV3"/>
<dbReference type="GO" id="GO:0009134">
    <property type="term" value="P:nucleoside diphosphate catabolic process"/>
    <property type="evidence" value="ECO:0007669"/>
    <property type="project" value="TreeGrafter"/>
</dbReference>
<feature type="transmembrane region" description="Helical" evidence="23">
    <location>
        <begin position="9"/>
        <end position="31"/>
    </location>
</feature>
<reference evidence="24" key="1">
    <citation type="submission" date="2021-01" db="EMBL/GenBank/DDBJ databases">
        <authorList>
            <person name="Zahm M."/>
            <person name="Roques C."/>
            <person name="Cabau C."/>
            <person name="Klopp C."/>
            <person name="Donnadieu C."/>
            <person name="Jouanno E."/>
            <person name="Lampietro C."/>
            <person name="Louis A."/>
            <person name="Herpin A."/>
            <person name="Echchiki A."/>
            <person name="Berthelot C."/>
            <person name="Parey E."/>
            <person name="Roest-Crollius H."/>
            <person name="Braasch I."/>
            <person name="Postlethwait J."/>
            <person name="Bobe J."/>
            <person name="Montfort J."/>
            <person name="Bouchez O."/>
            <person name="Begum T."/>
            <person name="Mejri S."/>
            <person name="Adams A."/>
            <person name="Chen W.-J."/>
            <person name="Guiguen Y."/>
        </authorList>
    </citation>
    <scope>NUCLEOTIDE SEQUENCE</scope>
    <source>
        <tissue evidence="24">Blood</tissue>
    </source>
</reference>
<evidence type="ECO:0000256" key="14">
    <source>
        <dbReference type="ARBA" id="ARBA00022989"/>
    </source>
</evidence>
<keyword evidence="11" id="KW-0106">Calcium</keyword>
<comment type="cofactor">
    <cofactor evidence="2">
        <name>Mg(2+)</name>
        <dbReference type="ChEBI" id="CHEBI:18420"/>
    </cofactor>
</comment>
<evidence type="ECO:0000256" key="16">
    <source>
        <dbReference type="ARBA" id="ARBA00023157"/>
    </source>
</evidence>
<evidence type="ECO:0000256" key="21">
    <source>
        <dbReference type="PIRSR" id="PIRSR600407-2"/>
    </source>
</evidence>
<dbReference type="OrthoDB" id="6372431at2759"/>
<evidence type="ECO:0000256" key="10">
    <source>
        <dbReference type="ARBA" id="ARBA00022801"/>
    </source>
</evidence>
<dbReference type="EMBL" id="JAERUA010000004">
    <property type="protein sequence ID" value="KAI1900509.1"/>
    <property type="molecule type" value="Genomic_DNA"/>
</dbReference>
<dbReference type="Pfam" id="PF01150">
    <property type="entry name" value="GDA1_CD39"/>
    <property type="match status" value="1"/>
</dbReference>
<feature type="binding site" evidence="21">
    <location>
        <begin position="209"/>
        <end position="213"/>
    </location>
    <ligand>
        <name>ATP</name>
        <dbReference type="ChEBI" id="CHEBI:30616"/>
    </ligand>
</feature>
<dbReference type="Gene3D" id="3.30.420.40">
    <property type="match status" value="1"/>
</dbReference>
<keyword evidence="17" id="KW-0325">Glycoprotein</keyword>
<dbReference type="PROSITE" id="PS01238">
    <property type="entry name" value="GDA1_CD39_NTPASE"/>
    <property type="match status" value="1"/>
</dbReference>
<evidence type="ECO:0000256" key="12">
    <source>
        <dbReference type="ARBA" id="ARBA00022840"/>
    </source>
</evidence>
<evidence type="ECO:0000256" key="20">
    <source>
        <dbReference type="PIRSR" id="PIRSR600407-1"/>
    </source>
</evidence>
<dbReference type="GO" id="GO:0005524">
    <property type="term" value="F:ATP binding"/>
    <property type="evidence" value="ECO:0007669"/>
    <property type="project" value="UniProtKB-KW"/>
</dbReference>
<sequence>MGKLAVKQYLVGTVVAAIGCMSLIALILTLAKHNNLELPPDIQYGMVIDAGSTHTALYLYKWPGGKENNTGVVSQVLVCDVEGPGISSYAPDPPAAGQSLTTCLDDTEAAIPTSQRRSAPIYLGATAGMRLLQMQNVTQAERVMDEVTKTIKKYPFDFKGARILSGTEEGAYGWITINYLLEGFIKYSFEGEWLKPKGGKFLGALDMGGSSTQISFKPKDPVKDPTSAAHLRLYGFDYSVYTHSYLCYGKDQAMKRLQVYLLERNNISQPVTHPCYHQDFTLTLTLDDLYNSPCIEKTGTFDSKVSVTFQGSSNPIQCLVAVKTLFNFSDCSFAPDCAFNGVYQPPVNGNFFAFSAYYYTFDFLGLAPQAPLPQVNSTIETFCKKDWATVKAEHPGVKEKYLLDYCASANYMMTLLQEGYKFDQSNWNNIFFQKKVADTDIGWTLGYMLNLSSLIPPEHPLLITGVQQEQWAAGVFFIVFALFLSIVVIVILCAWNPDY</sequence>
<keyword evidence="6" id="KW-1003">Cell membrane</keyword>
<dbReference type="EC" id="3.6.1.5" evidence="5"/>
<comment type="cofactor">
    <cofactor evidence="1">
        <name>Ca(2+)</name>
        <dbReference type="ChEBI" id="CHEBI:29108"/>
    </cofactor>
</comment>
<evidence type="ECO:0000256" key="18">
    <source>
        <dbReference type="ARBA" id="ARBA00039598"/>
    </source>
</evidence>
<evidence type="ECO:0000256" key="23">
    <source>
        <dbReference type="SAM" id="Phobius"/>
    </source>
</evidence>
<keyword evidence="15 23" id="KW-0472">Membrane</keyword>
<dbReference type="GO" id="GO:0046872">
    <property type="term" value="F:metal ion binding"/>
    <property type="evidence" value="ECO:0007669"/>
    <property type="project" value="UniProtKB-KW"/>
</dbReference>
<evidence type="ECO:0000256" key="13">
    <source>
        <dbReference type="ARBA" id="ARBA00022842"/>
    </source>
</evidence>
<dbReference type="Gene3D" id="3.30.420.150">
    <property type="entry name" value="Exopolyphosphatase. Domain 2"/>
    <property type="match status" value="1"/>
</dbReference>
<keyword evidence="12 21" id="KW-0067">ATP-binding</keyword>
<dbReference type="GO" id="GO:0005886">
    <property type="term" value="C:plasma membrane"/>
    <property type="evidence" value="ECO:0007669"/>
    <property type="project" value="UniProtKB-SubCell"/>
</dbReference>
<name>A0A8T3DSV3_9TELE</name>
<evidence type="ECO:0000256" key="7">
    <source>
        <dbReference type="ARBA" id="ARBA00022692"/>
    </source>
</evidence>
<dbReference type="GO" id="GO:0004050">
    <property type="term" value="F:apyrase activity"/>
    <property type="evidence" value="ECO:0007669"/>
    <property type="project" value="UniProtKB-EC"/>
</dbReference>
<evidence type="ECO:0000256" key="9">
    <source>
        <dbReference type="ARBA" id="ARBA00022741"/>
    </source>
</evidence>
<dbReference type="GO" id="GO:0045134">
    <property type="term" value="F:UDP phosphatase activity"/>
    <property type="evidence" value="ECO:0007669"/>
    <property type="project" value="TreeGrafter"/>
</dbReference>
<evidence type="ECO:0000256" key="19">
    <source>
        <dbReference type="ARBA" id="ARBA00049175"/>
    </source>
</evidence>
<evidence type="ECO:0000256" key="17">
    <source>
        <dbReference type="ARBA" id="ARBA00023180"/>
    </source>
</evidence>
<comment type="catalytic activity">
    <reaction evidence="19">
        <text>a ribonucleoside 5'-triphosphate + 2 H2O = a ribonucleoside 5'-phosphate + 2 phosphate + 2 H(+)</text>
        <dbReference type="Rhea" id="RHEA:36795"/>
        <dbReference type="ChEBI" id="CHEBI:15377"/>
        <dbReference type="ChEBI" id="CHEBI:15378"/>
        <dbReference type="ChEBI" id="CHEBI:43474"/>
        <dbReference type="ChEBI" id="CHEBI:58043"/>
        <dbReference type="ChEBI" id="CHEBI:61557"/>
        <dbReference type="EC" id="3.6.1.5"/>
    </reaction>
</comment>
<evidence type="ECO:0000313" key="24">
    <source>
        <dbReference type="EMBL" id="KAI1900509.1"/>
    </source>
</evidence>
<comment type="caution">
    <text evidence="24">The sequence shown here is derived from an EMBL/GenBank/DDBJ whole genome shotgun (WGS) entry which is preliminary data.</text>
</comment>
<keyword evidence="8" id="KW-0479">Metal-binding</keyword>
<dbReference type="InterPro" id="IPR000407">
    <property type="entry name" value="GDA1_CD39_NTPase"/>
</dbReference>
<dbReference type="GO" id="GO:0017111">
    <property type="term" value="F:ribonucleoside triphosphate phosphatase activity"/>
    <property type="evidence" value="ECO:0007669"/>
    <property type="project" value="TreeGrafter"/>
</dbReference>
<dbReference type="PANTHER" id="PTHR11782:SF31">
    <property type="entry name" value="ECTONUCLEOSIDE TRIPHOSPHATE DIPHOSPHOHYDROLASE 8"/>
    <property type="match status" value="1"/>
</dbReference>
<evidence type="ECO:0000313" key="25">
    <source>
        <dbReference type="Proteomes" id="UP000829720"/>
    </source>
</evidence>
<accession>A0A8T3DSV3</accession>
<organism evidence="24 25">
    <name type="scientific">Albula goreensis</name>
    <dbReference type="NCBI Taxonomy" id="1534307"/>
    <lineage>
        <taxon>Eukaryota</taxon>
        <taxon>Metazoa</taxon>
        <taxon>Chordata</taxon>
        <taxon>Craniata</taxon>
        <taxon>Vertebrata</taxon>
        <taxon>Euteleostomi</taxon>
        <taxon>Actinopterygii</taxon>
        <taxon>Neopterygii</taxon>
        <taxon>Teleostei</taxon>
        <taxon>Albuliformes</taxon>
        <taxon>Albulidae</taxon>
        <taxon>Albula</taxon>
    </lineage>
</organism>
<keyword evidence="9 21" id="KW-0547">Nucleotide-binding</keyword>